<comment type="catalytic activity">
    <reaction evidence="5">
        <text>a 5'-end (N(2),N(7)-dimethyl 5'-triphosphoguanosine)-ribonucleoside in snRNA + S-adenosyl-L-methionine = a 5'-end (N(2),N(2),N(7)-trimethyl 5'-triphosphoguanosine)-ribonucleoside in snRNA + S-adenosyl-L-homocysteine + H(+)</text>
        <dbReference type="Rhea" id="RHEA:78479"/>
        <dbReference type="Rhea" id="RHEA-COMP:19087"/>
        <dbReference type="Rhea" id="RHEA-COMP:19089"/>
        <dbReference type="ChEBI" id="CHEBI:15378"/>
        <dbReference type="ChEBI" id="CHEBI:57856"/>
        <dbReference type="ChEBI" id="CHEBI:59789"/>
        <dbReference type="ChEBI" id="CHEBI:167623"/>
        <dbReference type="ChEBI" id="CHEBI:172880"/>
    </reaction>
    <physiologicalReaction direction="left-to-right" evidence="5">
        <dbReference type="Rhea" id="RHEA:78480"/>
    </physiologicalReaction>
</comment>
<proteinExistence type="inferred from homology"/>
<dbReference type="EMBL" id="JAVRRL010000136">
    <property type="protein sequence ID" value="KAK5107167.1"/>
    <property type="molecule type" value="Genomic_DNA"/>
</dbReference>
<evidence type="ECO:0000313" key="9">
    <source>
        <dbReference type="Proteomes" id="UP001310890"/>
    </source>
</evidence>
<dbReference type="AlphaFoldDB" id="A0AAN7T928"/>
<comment type="similarity">
    <text evidence="2">Belongs to the methyltransferase superfamily. Trimethylguanosine synthase family.</text>
</comment>
<dbReference type="InterPro" id="IPR029063">
    <property type="entry name" value="SAM-dependent_MTases_sf"/>
</dbReference>
<dbReference type="Proteomes" id="UP001310890">
    <property type="component" value="Unassembled WGS sequence"/>
</dbReference>
<name>A0AAN7T928_9PEZI</name>
<dbReference type="Gene3D" id="3.40.50.150">
    <property type="entry name" value="Vaccinia Virus protein VP39"/>
    <property type="match status" value="1"/>
</dbReference>
<evidence type="ECO:0000256" key="5">
    <source>
        <dbReference type="ARBA" id="ARBA00048763"/>
    </source>
</evidence>
<protein>
    <recommendedName>
        <fullName evidence="1">Trimethylguanosine synthase</fullName>
    </recommendedName>
    <alternativeName>
        <fullName evidence="7">Cap-specific guanine-N(2) methyltransferase</fullName>
    </alternativeName>
</protein>
<evidence type="ECO:0000256" key="3">
    <source>
        <dbReference type="ARBA" id="ARBA00047418"/>
    </source>
</evidence>
<dbReference type="Pfam" id="PF09445">
    <property type="entry name" value="Methyltransf_15"/>
    <property type="match status" value="1"/>
</dbReference>
<evidence type="ECO:0000256" key="4">
    <source>
        <dbReference type="ARBA" id="ARBA00048740"/>
    </source>
</evidence>
<dbReference type="SUPFAM" id="SSF53335">
    <property type="entry name" value="S-adenosyl-L-methionine-dependent methyltransferases"/>
    <property type="match status" value="1"/>
</dbReference>
<dbReference type="InterPro" id="IPR019012">
    <property type="entry name" value="RNA_cap_Gua-N2-MeTrfase"/>
</dbReference>
<evidence type="ECO:0000313" key="8">
    <source>
        <dbReference type="EMBL" id="KAK5107167.1"/>
    </source>
</evidence>
<dbReference type="FunFam" id="3.40.50.150:FF:000270">
    <property type="entry name" value="RNA methylase family protein"/>
    <property type="match status" value="1"/>
</dbReference>
<comment type="catalytic activity">
    <reaction evidence="3">
        <text>a 5'-end (N(2),N(7)-dimethyl 5'-triphosphoguanosine)-ribonucleoside in snoRNA + S-adenosyl-L-methionine = a 5'-end (N(2),N(2),N(7)-trimethyl 5'-triphosphoguanosine)-ribonucleoside in snoRNA + S-adenosyl-L-homocysteine + H(+)</text>
        <dbReference type="Rhea" id="RHEA:78507"/>
        <dbReference type="Rhea" id="RHEA-COMP:19088"/>
        <dbReference type="Rhea" id="RHEA-COMP:19090"/>
        <dbReference type="ChEBI" id="CHEBI:15378"/>
        <dbReference type="ChEBI" id="CHEBI:57856"/>
        <dbReference type="ChEBI" id="CHEBI:59789"/>
        <dbReference type="ChEBI" id="CHEBI:167623"/>
        <dbReference type="ChEBI" id="CHEBI:172880"/>
    </reaction>
    <physiologicalReaction direction="left-to-right" evidence="3">
        <dbReference type="Rhea" id="RHEA:78508"/>
    </physiologicalReaction>
</comment>
<accession>A0AAN7T928</accession>
<dbReference type="PANTHER" id="PTHR14741:SF32">
    <property type="entry name" value="TRIMETHYLGUANOSINE SYNTHASE"/>
    <property type="match status" value="1"/>
</dbReference>
<dbReference type="GO" id="GO:0005634">
    <property type="term" value="C:nucleus"/>
    <property type="evidence" value="ECO:0007669"/>
    <property type="project" value="TreeGrafter"/>
</dbReference>
<reference evidence="8" key="1">
    <citation type="submission" date="2023-08" db="EMBL/GenBank/DDBJ databases">
        <title>Black Yeasts Isolated from many extreme environments.</title>
        <authorList>
            <person name="Coleine C."/>
            <person name="Stajich J.E."/>
            <person name="Selbmann L."/>
        </authorList>
    </citation>
    <scope>NUCLEOTIDE SEQUENCE</scope>
    <source>
        <strain evidence="8">CCFEE 5401</strain>
    </source>
</reference>
<evidence type="ECO:0000256" key="2">
    <source>
        <dbReference type="ARBA" id="ARBA00025783"/>
    </source>
</evidence>
<comment type="caution">
    <text evidence="8">The sequence shown here is derived from an EMBL/GenBank/DDBJ whole genome shotgun (WGS) entry which is preliminary data.</text>
</comment>
<gene>
    <name evidence="8" type="ORF">LTR62_001661</name>
</gene>
<organism evidence="8 9">
    <name type="scientific">Meristemomyces frigidus</name>
    <dbReference type="NCBI Taxonomy" id="1508187"/>
    <lineage>
        <taxon>Eukaryota</taxon>
        <taxon>Fungi</taxon>
        <taxon>Dikarya</taxon>
        <taxon>Ascomycota</taxon>
        <taxon>Pezizomycotina</taxon>
        <taxon>Dothideomycetes</taxon>
        <taxon>Dothideomycetidae</taxon>
        <taxon>Mycosphaerellales</taxon>
        <taxon>Teratosphaeriaceae</taxon>
        <taxon>Meristemomyces</taxon>
    </lineage>
</organism>
<dbReference type="GO" id="GO:0071164">
    <property type="term" value="F:RNA cap trimethylguanosine synthase activity"/>
    <property type="evidence" value="ECO:0007669"/>
    <property type="project" value="TreeGrafter"/>
</dbReference>
<comment type="catalytic activity">
    <reaction evidence="6">
        <text>a 5'-end (N(7)-methyl 5'-triphosphoguanosine)-ribonucleoside in snRNA + S-adenosyl-L-methionine = a 5'-end (N(2),N(7)-dimethyl 5'-triphosphoguanosine)-ribonucleoside in snRNA + S-adenosyl-L-homocysteine + H(+)</text>
        <dbReference type="Rhea" id="RHEA:78471"/>
        <dbReference type="Rhea" id="RHEA-COMP:19085"/>
        <dbReference type="Rhea" id="RHEA-COMP:19087"/>
        <dbReference type="ChEBI" id="CHEBI:15378"/>
        <dbReference type="ChEBI" id="CHEBI:57856"/>
        <dbReference type="ChEBI" id="CHEBI:59789"/>
        <dbReference type="ChEBI" id="CHEBI:156461"/>
        <dbReference type="ChEBI" id="CHEBI:172880"/>
    </reaction>
    <physiologicalReaction direction="left-to-right" evidence="6">
        <dbReference type="Rhea" id="RHEA:78472"/>
    </physiologicalReaction>
</comment>
<evidence type="ECO:0000256" key="6">
    <source>
        <dbReference type="ARBA" id="ARBA00049075"/>
    </source>
</evidence>
<evidence type="ECO:0000256" key="1">
    <source>
        <dbReference type="ARBA" id="ARBA00018517"/>
    </source>
</evidence>
<sequence>MTTPEQAPLPDNIHHYTSISEVPYEISKYWHQRHDIFSKYDDGIWMTDAAWYGITPEPVASRIATDLAGQAPASKTVLVDAFAGAGGNTIQFALSGRWSQIFAVERGKWHPEVLKCAKHNAEVYGVAKKIFWISGDAFVELPRRLKKLGKSTVVFASPPWGGPAYTDYEVFDLSVMEPYSLLHLYRSFSTVTKDMVLYLPRTSDLRQLAMYDDEGEKLKVVHYCMHGASKAICVYFGATGGG</sequence>
<comment type="catalytic activity">
    <reaction evidence="4">
        <text>a 5'-end (N(7)-methyl 5'-triphosphoguanosine)-ribonucleoside in snoRNA + S-adenosyl-L-methionine = a 5'-end (N(2),N(7)-dimethyl 5'-triphosphoguanosine)-ribonucleoside in snoRNA + S-adenosyl-L-homocysteine + H(+)</text>
        <dbReference type="Rhea" id="RHEA:78475"/>
        <dbReference type="Rhea" id="RHEA-COMP:19086"/>
        <dbReference type="Rhea" id="RHEA-COMP:19088"/>
        <dbReference type="ChEBI" id="CHEBI:15378"/>
        <dbReference type="ChEBI" id="CHEBI:57856"/>
        <dbReference type="ChEBI" id="CHEBI:59789"/>
        <dbReference type="ChEBI" id="CHEBI:156461"/>
        <dbReference type="ChEBI" id="CHEBI:172880"/>
    </reaction>
    <physiologicalReaction direction="left-to-right" evidence="4">
        <dbReference type="Rhea" id="RHEA:78476"/>
    </physiologicalReaction>
</comment>
<dbReference type="PANTHER" id="PTHR14741">
    <property type="entry name" value="S-ADENOSYLMETHIONINE-DEPENDENT METHYLTRANSFERASE RELATED"/>
    <property type="match status" value="1"/>
</dbReference>
<evidence type="ECO:0000256" key="7">
    <source>
        <dbReference type="ARBA" id="ARBA00049790"/>
    </source>
</evidence>